<proteinExistence type="predicted"/>
<keyword evidence="2" id="KW-1185">Reference proteome</keyword>
<organism evidence="1 2">
    <name type="scientific">Crotalaria pallida</name>
    <name type="common">Smooth rattlebox</name>
    <name type="synonym">Crotalaria striata</name>
    <dbReference type="NCBI Taxonomy" id="3830"/>
    <lineage>
        <taxon>Eukaryota</taxon>
        <taxon>Viridiplantae</taxon>
        <taxon>Streptophyta</taxon>
        <taxon>Embryophyta</taxon>
        <taxon>Tracheophyta</taxon>
        <taxon>Spermatophyta</taxon>
        <taxon>Magnoliopsida</taxon>
        <taxon>eudicotyledons</taxon>
        <taxon>Gunneridae</taxon>
        <taxon>Pentapetalae</taxon>
        <taxon>rosids</taxon>
        <taxon>fabids</taxon>
        <taxon>Fabales</taxon>
        <taxon>Fabaceae</taxon>
        <taxon>Papilionoideae</taxon>
        <taxon>50 kb inversion clade</taxon>
        <taxon>genistoids sensu lato</taxon>
        <taxon>core genistoids</taxon>
        <taxon>Crotalarieae</taxon>
        <taxon>Crotalaria</taxon>
    </lineage>
</organism>
<accession>A0AAN9HUA1</accession>
<sequence>MSVILKMLFIKHKKSIQISSTYTNENKCLGPPLHDYSKRVKTTNETTKDKISTLIEIIEKKNQNLAQGFLNTNTWLVSRITWHPNAYLFMLQKNKKYKW</sequence>
<name>A0AAN9HUA1_CROPI</name>
<evidence type="ECO:0000313" key="1">
    <source>
        <dbReference type="EMBL" id="KAK7256433.1"/>
    </source>
</evidence>
<reference evidence="1 2" key="1">
    <citation type="submission" date="2024-01" db="EMBL/GenBank/DDBJ databases">
        <title>The genomes of 5 underutilized Papilionoideae crops provide insights into root nodulation and disease resistanc.</title>
        <authorList>
            <person name="Yuan L."/>
        </authorList>
    </citation>
    <scope>NUCLEOTIDE SEQUENCE [LARGE SCALE GENOMIC DNA]</scope>
    <source>
        <strain evidence="1">ZHUSHIDOU_FW_LH</strain>
        <tissue evidence="1">Leaf</tissue>
    </source>
</reference>
<gene>
    <name evidence="1" type="ORF">RIF29_29879</name>
</gene>
<protein>
    <submittedName>
        <fullName evidence="1">Uncharacterized protein</fullName>
    </submittedName>
</protein>
<dbReference type="AlphaFoldDB" id="A0AAN9HUA1"/>
<evidence type="ECO:0000313" key="2">
    <source>
        <dbReference type="Proteomes" id="UP001372338"/>
    </source>
</evidence>
<dbReference type="EMBL" id="JAYWIO010000006">
    <property type="protein sequence ID" value="KAK7256433.1"/>
    <property type="molecule type" value="Genomic_DNA"/>
</dbReference>
<comment type="caution">
    <text evidence="1">The sequence shown here is derived from an EMBL/GenBank/DDBJ whole genome shotgun (WGS) entry which is preliminary data.</text>
</comment>
<dbReference type="Proteomes" id="UP001372338">
    <property type="component" value="Unassembled WGS sequence"/>
</dbReference>